<evidence type="ECO:0000256" key="1">
    <source>
        <dbReference type="ARBA" id="ARBA00022723"/>
    </source>
</evidence>
<reference evidence="3" key="2">
    <citation type="journal article" date="2015" name="Data Brief">
        <title>Shoot transcriptome of the giant reed, Arundo donax.</title>
        <authorList>
            <person name="Barrero R.A."/>
            <person name="Guerrero F.D."/>
            <person name="Moolhuijzen P."/>
            <person name="Goolsby J.A."/>
            <person name="Tidwell J."/>
            <person name="Bellgard S.E."/>
            <person name="Bellgard M.I."/>
        </authorList>
    </citation>
    <scope>NUCLEOTIDE SEQUENCE</scope>
    <source>
        <tissue evidence="3">Shoot tissue taken approximately 20 cm above the soil surface</tissue>
    </source>
</reference>
<organism evidence="3">
    <name type="scientific">Arundo donax</name>
    <name type="common">Giant reed</name>
    <name type="synonym">Donax arundinaceus</name>
    <dbReference type="NCBI Taxonomy" id="35708"/>
    <lineage>
        <taxon>Eukaryota</taxon>
        <taxon>Viridiplantae</taxon>
        <taxon>Streptophyta</taxon>
        <taxon>Embryophyta</taxon>
        <taxon>Tracheophyta</taxon>
        <taxon>Spermatophyta</taxon>
        <taxon>Magnoliopsida</taxon>
        <taxon>Liliopsida</taxon>
        <taxon>Poales</taxon>
        <taxon>Poaceae</taxon>
        <taxon>PACMAD clade</taxon>
        <taxon>Arundinoideae</taxon>
        <taxon>Arundineae</taxon>
        <taxon>Arundo</taxon>
    </lineage>
</organism>
<sequence length="154" mass="17019">MELTKSVVWETLRLDPPVKFQYGRAKADLQIESHDAVYDVKKGEMLFGYQPCATKDTRVFGPTAGQFVGDRFVGEEGSKLLQYVYWSNGRETESPSLGNKQCPGKNLVVLVGRLFLVELFLRYDTFTGEVGKDPLGAKVAFTGITKATSGLATE</sequence>
<dbReference type="GO" id="GO:0016125">
    <property type="term" value="P:sterol metabolic process"/>
    <property type="evidence" value="ECO:0007669"/>
    <property type="project" value="TreeGrafter"/>
</dbReference>
<dbReference type="SUPFAM" id="SSF48264">
    <property type="entry name" value="Cytochrome P450"/>
    <property type="match status" value="1"/>
</dbReference>
<dbReference type="GO" id="GO:0004497">
    <property type="term" value="F:monooxygenase activity"/>
    <property type="evidence" value="ECO:0007669"/>
    <property type="project" value="InterPro"/>
</dbReference>
<dbReference type="GO" id="GO:0020037">
    <property type="term" value="F:heme binding"/>
    <property type="evidence" value="ECO:0007669"/>
    <property type="project" value="InterPro"/>
</dbReference>
<dbReference type="InterPro" id="IPR036396">
    <property type="entry name" value="Cyt_P450_sf"/>
</dbReference>
<evidence type="ECO:0000313" key="3">
    <source>
        <dbReference type="EMBL" id="JAE26002.1"/>
    </source>
</evidence>
<keyword evidence="2" id="KW-0408">Iron</keyword>
<dbReference type="Gene3D" id="1.10.630.10">
    <property type="entry name" value="Cytochrome P450"/>
    <property type="match status" value="1"/>
</dbReference>
<dbReference type="InterPro" id="IPR001128">
    <property type="entry name" value="Cyt_P450"/>
</dbReference>
<dbReference type="EMBL" id="GBRH01171894">
    <property type="protein sequence ID" value="JAE26002.1"/>
    <property type="molecule type" value="Transcribed_RNA"/>
</dbReference>
<dbReference type="Pfam" id="PF00067">
    <property type="entry name" value="p450"/>
    <property type="match status" value="1"/>
</dbReference>
<dbReference type="PANTHER" id="PTHR24286">
    <property type="entry name" value="CYTOCHROME P450 26"/>
    <property type="match status" value="1"/>
</dbReference>
<name>A0A0A9GNC5_ARUDO</name>
<dbReference type="GO" id="GO:0016705">
    <property type="term" value="F:oxidoreductase activity, acting on paired donors, with incorporation or reduction of molecular oxygen"/>
    <property type="evidence" value="ECO:0007669"/>
    <property type="project" value="InterPro"/>
</dbReference>
<keyword evidence="1" id="KW-0479">Metal-binding</keyword>
<proteinExistence type="predicted"/>
<dbReference type="PANTHER" id="PTHR24286:SF302">
    <property type="entry name" value="ALLENE OXIDE SYNTHASE 2"/>
    <property type="match status" value="1"/>
</dbReference>
<dbReference type="GO" id="GO:0005506">
    <property type="term" value="F:iron ion binding"/>
    <property type="evidence" value="ECO:0007669"/>
    <property type="project" value="InterPro"/>
</dbReference>
<protein>
    <submittedName>
        <fullName evidence="3">Aos</fullName>
    </submittedName>
</protein>
<accession>A0A0A9GNC5</accession>
<reference evidence="3" key="1">
    <citation type="submission" date="2014-09" db="EMBL/GenBank/DDBJ databases">
        <authorList>
            <person name="Magalhaes I.L.F."/>
            <person name="Oliveira U."/>
            <person name="Santos F.R."/>
            <person name="Vidigal T.H.D.A."/>
            <person name="Brescovit A.D."/>
            <person name="Santos A.J."/>
        </authorList>
    </citation>
    <scope>NUCLEOTIDE SEQUENCE</scope>
    <source>
        <tissue evidence="3">Shoot tissue taken approximately 20 cm above the soil surface</tissue>
    </source>
</reference>
<evidence type="ECO:0000256" key="2">
    <source>
        <dbReference type="ARBA" id="ARBA00023004"/>
    </source>
</evidence>
<dbReference type="AlphaFoldDB" id="A0A0A9GNC5"/>